<gene>
    <name evidence="1" type="ORF">ABID21_004425</name>
</gene>
<keyword evidence="2" id="KW-1185">Reference proteome</keyword>
<evidence type="ECO:0008006" key="3">
    <source>
        <dbReference type="Google" id="ProtNLM"/>
    </source>
</evidence>
<accession>A0ABV2HCK8</accession>
<protein>
    <recommendedName>
        <fullName evidence="3">Antibiotic biosynthesis monooxygenase</fullName>
    </recommendedName>
</protein>
<reference evidence="1 2" key="1">
    <citation type="submission" date="2024-06" db="EMBL/GenBank/DDBJ databases">
        <title>Genomic Encyclopedia of Type Strains, Phase IV (KMG-IV): sequencing the most valuable type-strain genomes for metagenomic binning, comparative biology and taxonomic classification.</title>
        <authorList>
            <person name="Goeker M."/>
        </authorList>
    </citation>
    <scope>NUCLEOTIDE SEQUENCE [LARGE SCALE GENOMIC DNA]</scope>
    <source>
        <strain evidence="1 2">DSM 105042</strain>
    </source>
</reference>
<sequence>MSTIFVIVVPPSVPQDKVVEFHQAVCRTDTAGTFVAGA</sequence>
<dbReference type="EMBL" id="JBEPLJ010000022">
    <property type="protein sequence ID" value="MET3588290.1"/>
    <property type="molecule type" value="Genomic_DNA"/>
</dbReference>
<organism evidence="1 2">
    <name type="scientific">Pseudorhizobium tarimense</name>
    <dbReference type="NCBI Taxonomy" id="1079109"/>
    <lineage>
        <taxon>Bacteria</taxon>
        <taxon>Pseudomonadati</taxon>
        <taxon>Pseudomonadota</taxon>
        <taxon>Alphaproteobacteria</taxon>
        <taxon>Hyphomicrobiales</taxon>
        <taxon>Rhizobiaceae</taxon>
        <taxon>Rhizobium/Agrobacterium group</taxon>
        <taxon>Pseudorhizobium</taxon>
    </lineage>
</organism>
<name>A0ABV2HCK8_9HYPH</name>
<evidence type="ECO:0000313" key="1">
    <source>
        <dbReference type="EMBL" id="MET3588290.1"/>
    </source>
</evidence>
<proteinExistence type="predicted"/>
<dbReference type="Proteomes" id="UP001549031">
    <property type="component" value="Unassembled WGS sequence"/>
</dbReference>
<evidence type="ECO:0000313" key="2">
    <source>
        <dbReference type="Proteomes" id="UP001549031"/>
    </source>
</evidence>
<comment type="caution">
    <text evidence="1">The sequence shown here is derived from an EMBL/GenBank/DDBJ whole genome shotgun (WGS) entry which is preliminary data.</text>
</comment>